<dbReference type="EMBL" id="BAABKQ010000001">
    <property type="protein sequence ID" value="GAA4824086.1"/>
    <property type="molecule type" value="Genomic_DNA"/>
</dbReference>
<reference evidence="3" key="1">
    <citation type="journal article" date="2019" name="Int. J. Syst. Evol. Microbiol.">
        <title>The Global Catalogue of Microorganisms (GCM) 10K type strain sequencing project: providing services to taxonomists for standard genome sequencing and annotation.</title>
        <authorList>
            <consortium name="The Broad Institute Genomics Platform"/>
            <consortium name="The Broad Institute Genome Sequencing Center for Infectious Disease"/>
            <person name="Wu L."/>
            <person name="Ma J."/>
        </authorList>
    </citation>
    <scope>NUCLEOTIDE SEQUENCE [LARGE SCALE GENOMIC DNA]</scope>
    <source>
        <strain evidence="3">JCM 18542</strain>
    </source>
</reference>
<feature type="signal peptide" evidence="1">
    <location>
        <begin position="1"/>
        <end position="33"/>
    </location>
</feature>
<evidence type="ECO:0008006" key="4">
    <source>
        <dbReference type="Google" id="ProtNLM"/>
    </source>
</evidence>
<organism evidence="2 3">
    <name type="scientific">Tomitella cavernea</name>
    <dbReference type="NCBI Taxonomy" id="1387982"/>
    <lineage>
        <taxon>Bacteria</taxon>
        <taxon>Bacillati</taxon>
        <taxon>Actinomycetota</taxon>
        <taxon>Actinomycetes</taxon>
        <taxon>Mycobacteriales</taxon>
        <taxon>Tomitella</taxon>
    </lineage>
</organism>
<gene>
    <name evidence="2" type="ORF">GCM10023353_36260</name>
</gene>
<feature type="chain" id="PRO_5045475069" description="Secreted protein" evidence="1">
    <location>
        <begin position="34"/>
        <end position="145"/>
    </location>
</feature>
<evidence type="ECO:0000313" key="3">
    <source>
        <dbReference type="Proteomes" id="UP001500839"/>
    </source>
</evidence>
<dbReference type="Proteomes" id="UP001500839">
    <property type="component" value="Unassembled WGS sequence"/>
</dbReference>
<comment type="caution">
    <text evidence="2">The sequence shown here is derived from an EMBL/GenBank/DDBJ whole genome shotgun (WGS) entry which is preliminary data.</text>
</comment>
<proteinExistence type="predicted"/>
<accession>A0ABP9D5N7</accession>
<evidence type="ECO:0000313" key="2">
    <source>
        <dbReference type="EMBL" id="GAA4824086.1"/>
    </source>
</evidence>
<dbReference type="RefSeq" id="WP_200174650.1">
    <property type="nucleotide sequence ID" value="NZ_BAABKQ010000001.1"/>
</dbReference>
<keyword evidence="1" id="KW-0732">Signal</keyword>
<protein>
    <recommendedName>
        <fullName evidence="4">Secreted protein</fullName>
    </recommendedName>
</protein>
<keyword evidence="3" id="KW-1185">Reference proteome</keyword>
<name>A0ABP9D5N7_9ACTN</name>
<evidence type="ECO:0000256" key="1">
    <source>
        <dbReference type="SAM" id="SignalP"/>
    </source>
</evidence>
<sequence length="145" mass="14406">MPRARHAIHALTAVATATITAIVLAAAAGTATAAPPPGLALAGTQLTLAPDGACWGNILVGLDQTPHSGNLTVTLTPAGTWGTPGCPADVEVSTISGAGPQNRLVRVDGGPTSTTFDIGYGFAMVNVDSLAPAGWNAGYHIVMVP</sequence>